<dbReference type="OrthoDB" id="551352at2759"/>
<evidence type="ECO:0000256" key="1">
    <source>
        <dbReference type="ARBA" id="ARBA00004123"/>
    </source>
</evidence>
<evidence type="ECO:0000256" key="4">
    <source>
        <dbReference type="ARBA" id="ARBA00023163"/>
    </source>
</evidence>
<dbReference type="InterPro" id="IPR002100">
    <property type="entry name" value="TF_MADSbox"/>
</dbReference>
<keyword evidence="4" id="KW-0804">Transcription</keyword>
<keyword evidence="6" id="KW-0175">Coiled coil</keyword>
<proteinExistence type="predicted"/>
<dbReference type="PRINTS" id="PR00404">
    <property type="entry name" value="MADSDOMAIN"/>
</dbReference>
<dbReference type="GO" id="GO:0000981">
    <property type="term" value="F:DNA-binding transcription factor activity, RNA polymerase II-specific"/>
    <property type="evidence" value="ECO:0007669"/>
    <property type="project" value="TreeGrafter"/>
</dbReference>
<protein>
    <recommendedName>
        <fullName evidence="7">MADS-box domain-containing protein</fullName>
    </recommendedName>
</protein>
<dbReference type="EMBL" id="JADCNL010000003">
    <property type="protein sequence ID" value="KAG0488994.1"/>
    <property type="molecule type" value="Genomic_DNA"/>
</dbReference>
<sequence>MGRQKIEIKPIKKEEARQVCFSKRRNGLFKKASELSILCGAEICVVVFSPAGKAFSFGHPSVDAVTHRFLAGDPSTASLLPDPAAAAPVRQLNETYAQMNASLEKERARRKALDRALTTPDIGGTMPFWWNCDVDSLCVEELGLFHDLLAHIKSVVAEGQPAAVTPPRRVMAAPAILDHPYEVLQPPLGAGGIFDVGRTVMFGSGGAGGGSTDFTGNHPFHVGFGGDVVSSVGSIVKSEVPHANAPIRALLPSSSFQTSKSPHFGHLYGTCYPPPDKSKWNVRNAHKVVNPN</sequence>
<organism evidence="8 9">
    <name type="scientific">Vanilla planifolia</name>
    <name type="common">Vanilla</name>
    <dbReference type="NCBI Taxonomy" id="51239"/>
    <lineage>
        <taxon>Eukaryota</taxon>
        <taxon>Viridiplantae</taxon>
        <taxon>Streptophyta</taxon>
        <taxon>Embryophyta</taxon>
        <taxon>Tracheophyta</taxon>
        <taxon>Spermatophyta</taxon>
        <taxon>Magnoliopsida</taxon>
        <taxon>Liliopsida</taxon>
        <taxon>Asparagales</taxon>
        <taxon>Orchidaceae</taxon>
        <taxon>Vanilloideae</taxon>
        <taxon>Vanilleae</taxon>
        <taxon>Vanilla</taxon>
    </lineage>
</organism>
<dbReference type="Proteomes" id="UP000636800">
    <property type="component" value="Chromosome 3"/>
</dbReference>
<dbReference type="SMART" id="SM00432">
    <property type="entry name" value="MADS"/>
    <property type="match status" value="1"/>
</dbReference>
<evidence type="ECO:0000313" key="9">
    <source>
        <dbReference type="Proteomes" id="UP000636800"/>
    </source>
</evidence>
<dbReference type="Pfam" id="PF00319">
    <property type="entry name" value="SRF-TF"/>
    <property type="match status" value="1"/>
</dbReference>
<dbReference type="PANTHER" id="PTHR11945">
    <property type="entry name" value="MADS BOX PROTEIN"/>
    <property type="match status" value="1"/>
</dbReference>
<dbReference type="SUPFAM" id="SSF55455">
    <property type="entry name" value="SRF-like"/>
    <property type="match status" value="1"/>
</dbReference>
<feature type="domain" description="MADS-box" evidence="7">
    <location>
        <begin position="1"/>
        <end position="61"/>
    </location>
</feature>
<keyword evidence="9" id="KW-1185">Reference proteome</keyword>
<keyword evidence="2" id="KW-0805">Transcription regulation</keyword>
<evidence type="ECO:0000256" key="2">
    <source>
        <dbReference type="ARBA" id="ARBA00023015"/>
    </source>
</evidence>
<dbReference type="InterPro" id="IPR036879">
    <property type="entry name" value="TF_MADSbox_sf"/>
</dbReference>
<dbReference type="PROSITE" id="PS50066">
    <property type="entry name" value="MADS_BOX_2"/>
    <property type="match status" value="1"/>
</dbReference>
<dbReference type="GO" id="GO:0005634">
    <property type="term" value="C:nucleus"/>
    <property type="evidence" value="ECO:0007669"/>
    <property type="project" value="UniProtKB-SubCell"/>
</dbReference>
<comment type="caution">
    <text evidence="8">The sequence shown here is derived from an EMBL/GenBank/DDBJ whole genome shotgun (WGS) entry which is preliminary data.</text>
</comment>
<keyword evidence="5" id="KW-0539">Nucleus</keyword>
<dbReference type="GO" id="GO:0046983">
    <property type="term" value="F:protein dimerization activity"/>
    <property type="evidence" value="ECO:0007669"/>
    <property type="project" value="InterPro"/>
</dbReference>
<dbReference type="InterPro" id="IPR033896">
    <property type="entry name" value="MEF2-like_N"/>
</dbReference>
<feature type="coiled-coil region" evidence="6">
    <location>
        <begin position="89"/>
        <end position="116"/>
    </location>
</feature>
<comment type="subcellular location">
    <subcellularLocation>
        <location evidence="1">Nucleus</location>
    </subcellularLocation>
</comment>
<reference evidence="8 9" key="1">
    <citation type="journal article" date="2020" name="Nat. Food">
        <title>A phased Vanilla planifolia genome enables genetic improvement of flavour and production.</title>
        <authorList>
            <person name="Hasing T."/>
            <person name="Tang H."/>
            <person name="Brym M."/>
            <person name="Khazi F."/>
            <person name="Huang T."/>
            <person name="Chambers A.H."/>
        </authorList>
    </citation>
    <scope>NUCLEOTIDE SEQUENCE [LARGE SCALE GENOMIC DNA]</scope>
    <source>
        <tissue evidence="8">Leaf</tissue>
    </source>
</reference>
<dbReference type="FunFam" id="3.40.1810.10:FF:000006">
    <property type="entry name" value="Agamous-like MADS-box protein AGL62"/>
    <property type="match status" value="1"/>
</dbReference>
<evidence type="ECO:0000256" key="5">
    <source>
        <dbReference type="ARBA" id="ARBA00023242"/>
    </source>
</evidence>
<dbReference type="GO" id="GO:0000978">
    <property type="term" value="F:RNA polymerase II cis-regulatory region sequence-specific DNA binding"/>
    <property type="evidence" value="ECO:0007669"/>
    <property type="project" value="TreeGrafter"/>
</dbReference>
<dbReference type="GO" id="GO:0045944">
    <property type="term" value="P:positive regulation of transcription by RNA polymerase II"/>
    <property type="evidence" value="ECO:0007669"/>
    <property type="project" value="InterPro"/>
</dbReference>
<accession>A0A835V688</accession>
<gene>
    <name evidence="8" type="ORF">HPP92_007805</name>
</gene>
<evidence type="ECO:0000313" key="8">
    <source>
        <dbReference type="EMBL" id="KAG0488994.1"/>
    </source>
</evidence>
<evidence type="ECO:0000256" key="6">
    <source>
        <dbReference type="SAM" id="Coils"/>
    </source>
</evidence>
<dbReference type="CDD" id="cd00265">
    <property type="entry name" value="MADS_MEF2_like"/>
    <property type="match status" value="1"/>
</dbReference>
<evidence type="ECO:0000256" key="3">
    <source>
        <dbReference type="ARBA" id="ARBA00023125"/>
    </source>
</evidence>
<keyword evidence="3" id="KW-0238">DNA-binding</keyword>
<name>A0A835V688_VANPL</name>
<dbReference type="PANTHER" id="PTHR11945:SF629">
    <property type="entry name" value="OS02G0164450 PROTEIN"/>
    <property type="match status" value="1"/>
</dbReference>
<dbReference type="Gene3D" id="3.40.1810.10">
    <property type="entry name" value="Transcription factor, MADS-box"/>
    <property type="match status" value="1"/>
</dbReference>
<evidence type="ECO:0000259" key="7">
    <source>
        <dbReference type="PROSITE" id="PS50066"/>
    </source>
</evidence>
<dbReference type="AlphaFoldDB" id="A0A835V688"/>